<evidence type="ECO:0000313" key="5">
    <source>
        <dbReference type="Proteomes" id="UP000176774"/>
    </source>
</evidence>
<evidence type="ECO:0000259" key="3">
    <source>
        <dbReference type="Pfam" id="PF02397"/>
    </source>
</evidence>
<feature type="domain" description="Bacterial sugar transferase" evidence="3">
    <location>
        <begin position="8"/>
        <end position="184"/>
    </location>
</feature>
<name>A0A1G2ICE5_9BACT</name>
<dbReference type="Proteomes" id="UP000176774">
    <property type="component" value="Unassembled WGS sequence"/>
</dbReference>
<keyword evidence="4" id="KW-0808">Transferase</keyword>
<dbReference type="GO" id="GO:0016780">
    <property type="term" value="F:phosphotransferase activity, for other substituted phosphate groups"/>
    <property type="evidence" value="ECO:0007669"/>
    <property type="project" value="TreeGrafter"/>
</dbReference>
<comment type="similarity">
    <text evidence="1">Belongs to the bacterial sugar transferase family.</text>
</comment>
<dbReference type="EMBL" id="MHPA01000028">
    <property type="protein sequence ID" value="OGZ72277.1"/>
    <property type="molecule type" value="Genomic_DNA"/>
</dbReference>
<dbReference type="PANTHER" id="PTHR30576">
    <property type="entry name" value="COLANIC BIOSYNTHESIS UDP-GLUCOSE LIPID CARRIER TRANSFERASE"/>
    <property type="match status" value="1"/>
</dbReference>
<dbReference type="STRING" id="1802214.A2908_04015"/>
<keyword evidence="2" id="KW-1133">Transmembrane helix</keyword>
<protein>
    <submittedName>
        <fullName evidence="4">Sugar transferase</fullName>
    </submittedName>
</protein>
<reference evidence="4 5" key="1">
    <citation type="journal article" date="2016" name="Nat. Commun.">
        <title>Thousands of microbial genomes shed light on interconnected biogeochemical processes in an aquifer system.</title>
        <authorList>
            <person name="Anantharaman K."/>
            <person name="Brown C.T."/>
            <person name="Hug L.A."/>
            <person name="Sharon I."/>
            <person name="Castelle C.J."/>
            <person name="Probst A.J."/>
            <person name="Thomas B.C."/>
            <person name="Singh A."/>
            <person name="Wilkins M.J."/>
            <person name="Karaoz U."/>
            <person name="Brodie E.L."/>
            <person name="Williams K.H."/>
            <person name="Hubbard S.S."/>
            <person name="Banfield J.F."/>
        </authorList>
    </citation>
    <scope>NUCLEOTIDE SEQUENCE [LARGE SCALE GENOMIC DNA]</scope>
</reference>
<feature type="transmembrane region" description="Helical" evidence="2">
    <location>
        <begin position="12"/>
        <end position="34"/>
    </location>
</feature>
<dbReference type="Pfam" id="PF02397">
    <property type="entry name" value="Bac_transf"/>
    <property type="match status" value="1"/>
</dbReference>
<evidence type="ECO:0000256" key="2">
    <source>
        <dbReference type="SAM" id="Phobius"/>
    </source>
</evidence>
<evidence type="ECO:0000313" key="4">
    <source>
        <dbReference type="EMBL" id="OGZ72277.1"/>
    </source>
</evidence>
<evidence type="ECO:0000256" key="1">
    <source>
        <dbReference type="ARBA" id="ARBA00006464"/>
    </source>
</evidence>
<accession>A0A1G2ICE5</accession>
<proteinExistence type="inferred from homology"/>
<comment type="caution">
    <text evidence="4">The sequence shown here is derived from an EMBL/GenBank/DDBJ whole genome shotgun (WGS) entry which is preliminary data.</text>
</comment>
<dbReference type="InterPro" id="IPR003362">
    <property type="entry name" value="Bact_transf"/>
</dbReference>
<dbReference type="PANTHER" id="PTHR30576:SF0">
    <property type="entry name" value="UNDECAPRENYL-PHOSPHATE N-ACETYLGALACTOSAMINYL 1-PHOSPHATE TRANSFERASE-RELATED"/>
    <property type="match status" value="1"/>
</dbReference>
<keyword evidence="2" id="KW-0472">Membrane</keyword>
<gene>
    <name evidence="4" type="ORF">A2908_04015</name>
</gene>
<keyword evidence="2" id="KW-0812">Transmembrane</keyword>
<organism evidence="4 5">
    <name type="scientific">Candidatus Staskawiczbacteria bacterium RIFCSPLOWO2_01_FULL_38_12b</name>
    <dbReference type="NCBI Taxonomy" id="1802214"/>
    <lineage>
        <taxon>Bacteria</taxon>
        <taxon>Candidatus Staskawicziibacteriota</taxon>
    </lineage>
</organism>
<sequence>MKFQLILKRVFDVFGAVIGLVILAPIFFIVAMLIKIDSVGSVFFKQERIGKDGNPFYPFKFRTMVEGAVSKGLGYTVSNNDERITKTGKFLRKWGIDEFPQLINVLKGEMSLVGPRPTLRYQVEKYNEFEKKRLLVKPGLAGWALIHGRNSLSWKERIAYDVWYVEHWSLWLDIKIIFKTFYLIFIKQEGVYGNNGINDPFI</sequence>
<dbReference type="AlphaFoldDB" id="A0A1G2ICE5"/>